<gene>
    <name evidence="1" type="ORF">NLG97_g5035</name>
</gene>
<dbReference type="EMBL" id="JANAKD010000539">
    <property type="protein sequence ID" value="KAJ3492959.1"/>
    <property type="molecule type" value="Genomic_DNA"/>
</dbReference>
<organism evidence="1 2">
    <name type="scientific">Lecanicillium saksenae</name>
    <dbReference type="NCBI Taxonomy" id="468837"/>
    <lineage>
        <taxon>Eukaryota</taxon>
        <taxon>Fungi</taxon>
        <taxon>Dikarya</taxon>
        <taxon>Ascomycota</taxon>
        <taxon>Pezizomycotina</taxon>
        <taxon>Sordariomycetes</taxon>
        <taxon>Hypocreomycetidae</taxon>
        <taxon>Hypocreales</taxon>
        <taxon>Cordycipitaceae</taxon>
        <taxon>Lecanicillium</taxon>
    </lineage>
</organism>
<protein>
    <submittedName>
        <fullName evidence="1">Uncharacterized protein</fullName>
    </submittedName>
</protein>
<accession>A0ACC1QTK0</accession>
<reference evidence="1" key="1">
    <citation type="submission" date="2022-07" db="EMBL/GenBank/DDBJ databases">
        <title>Genome Sequence of Lecanicillium saksenae.</title>
        <authorList>
            <person name="Buettner E."/>
        </authorList>
    </citation>
    <scope>NUCLEOTIDE SEQUENCE</scope>
    <source>
        <strain evidence="1">VT-O1</strain>
    </source>
</reference>
<keyword evidence="2" id="KW-1185">Reference proteome</keyword>
<evidence type="ECO:0000313" key="1">
    <source>
        <dbReference type="EMBL" id="KAJ3492959.1"/>
    </source>
</evidence>
<comment type="caution">
    <text evidence="1">The sequence shown here is derived from an EMBL/GenBank/DDBJ whole genome shotgun (WGS) entry which is preliminary data.</text>
</comment>
<evidence type="ECO:0000313" key="2">
    <source>
        <dbReference type="Proteomes" id="UP001148737"/>
    </source>
</evidence>
<proteinExistence type="predicted"/>
<name>A0ACC1QTK0_9HYPO</name>
<dbReference type="Proteomes" id="UP001148737">
    <property type="component" value="Unassembled WGS sequence"/>
</dbReference>
<sequence length="551" mass="61840">MESLGPLAPLVLAEYRRDFLLEVEQGHRHQVLLPQVLICSLVLPIIWIAIPHHDRPWFHRLRWVVFLFTLFVNCEQAKRISSTNVAWAVLPGLMGMYGTLLCFHHLIVTNPQRDAARIVRVAAGSDRGIPHANSDEADMPTHASGTPAAARCGPASPELPGRVEGKAASPTTQRLSKIRSHDGKYYYIWQRFPAKAPLLDRLGWAADLVLSLRGAGWNHSISVLPRPYTPKLVKDGDFVDEASVPSASKCGFEYKHSPSTFFWHRLKLFTFTYLLLDFLGTFMTKDPYFVVGREKLVQYTLPAYLASLPPWRIEAYRQLFSIGGAWAAVAAGYSLADMVSYGVAAYFYPSRNIPWIYVSAYGSFGEVFDRGLAGFWGTWWHQTFRMCFMSPATFLFDTGVIQKRTTIGNLVALVSSFAASGLLHGMGSLSSMPKTKLWSQPTFFLLQAVGVIVQQQLGSMAQKLFPKTGVILQRTANASFTLVWLYATAGFFNDDMAAMGIWTLEPVPFSFFRLMGFGFPGDPAWRWDSIHFLFRWHSGSHWWSSGLTIGE</sequence>